<comment type="caution">
    <text evidence="3">The sequence shown here is derived from an EMBL/GenBank/DDBJ whole genome shotgun (WGS) entry which is preliminary data.</text>
</comment>
<dbReference type="Proteomes" id="UP000006272">
    <property type="component" value="Unassembled WGS sequence"/>
</dbReference>
<dbReference type="InterPro" id="IPR053136">
    <property type="entry name" value="UTP_pyrophosphatase-like"/>
</dbReference>
<dbReference type="PANTHER" id="PTHR30399">
    <property type="entry name" value="UNCHARACTERIZED PROTEIN YGJP"/>
    <property type="match status" value="1"/>
</dbReference>
<reference evidence="3 4" key="1">
    <citation type="submission" date="2012-07" db="EMBL/GenBank/DDBJ databases">
        <title>Draft genome sequence of Desulfovibrio magneticus str. Maddingley MBC34 obtained from a metagenomic sequence of a methanogenic enrichment isolated from coal-seam formation water in Victoria, Australia.</title>
        <authorList>
            <person name="Greenfield P."/>
            <person name="Hendry P."/>
            <person name="Li D."/>
            <person name="Rosewarne C.P."/>
            <person name="Tran-Dinh N."/>
            <person name="Elbourne L.D.H."/>
            <person name="Paulsen I.T."/>
            <person name="Midgley D.J."/>
        </authorList>
    </citation>
    <scope>NUCLEOTIDE SEQUENCE [LARGE SCALE GENOMIC DNA]</scope>
    <source>
        <strain evidence="4">Maddingley MBC34</strain>
    </source>
</reference>
<keyword evidence="3" id="KW-0378">Hydrolase</keyword>
<feature type="compositionally biased region" description="Polar residues" evidence="1">
    <location>
        <begin position="1"/>
        <end position="10"/>
    </location>
</feature>
<dbReference type="CDD" id="cd07344">
    <property type="entry name" value="M48_yhfN_like"/>
    <property type="match status" value="1"/>
</dbReference>
<organism evidence="3 4">
    <name type="scientific">Solidesulfovibrio magneticus str. Maddingley MBC34</name>
    <dbReference type="NCBI Taxonomy" id="1206767"/>
    <lineage>
        <taxon>Bacteria</taxon>
        <taxon>Pseudomonadati</taxon>
        <taxon>Thermodesulfobacteriota</taxon>
        <taxon>Desulfovibrionia</taxon>
        <taxon>Desulfovibrionales</taxon>
        <taxon>Desulfovibrionaceae</taxon>
        <taxon>Solidesulfovibrio</taxon>
    </lineage>
</organism>
<feature type="region of interest" description="Disordered" evidence="1">
    <location>
        <begin position="1"/>
        <end position="24"/>
    </location>
</feature>
<dbReference type="Pfam" id="PF01863">
    <property type="entry name" value="YgjP-like"/>
    <property type="match status" value="1"/>
</dbReference>
<gene>
    <name evidence="3" type="ORF">B193_1386</name>
</gene>
<protein>
    <submittedName>
        <fullName evidence="3">Putative metal-dependent hydrolase</fullName>
    </submittedName>
</protein>
<dbReference type="GO" id="GO:0016787">
    <property type="term" value="F:hydrolase activity"/>
    <property type="evidence" value="ECO:0007669"/>
    <property type="project" value="UniProtKB-KW"/>
</dbReference>
<accession>K6GSI8</accession>
<evidence type="ECO:0000313" key="4">
    <source>
        <dbReference type="Proteomes" id="UP000006272"/>
    </source>
</evidence>
<dbReference type="PATRIC" id="fig|1206767.3.peg.1353"/>
<proteinExistence type="predicted"/>
<dbReference type="EMBL" id="ALAO01000107">
    <property type="protein sequence ID" value="EKO39895.1"/>
    <property type="molecule type" value="Genomic_DNA"/>
</dbReference>
<evidence type="ECO:0000313" key="3">
    <source>
        <dbReference type="EMBL" id="EKO39895.1"/>
    </source>
</evidence>
<feature type="domain" description="YgjP-like metallopeptidase" evidence="2">
    <location>
        <begin position="54"/>
        <end position="264"/>
    </location>
</feature>
<evidence type="ECO:0000259" key="2">
    <source>
        <dbReference type="Pfam" id="PF01863"/>
    </source>
</evidence>
<name>K6GSI8_9BACT</name>
<dbReference type="Gene3D" id="3.30.2010.10">
    <property type="entry name" value="Metalloproteases ('zincins'), catalytic domain"/>
    <property type="match status" value="1"/>
</dbReference>
<dbReference type="AlphaFoldDB" id="K6GSI8"/>
<dbReference type="InterPro" id="IPR002725">
    <property type="entry name" value="YgjP-like_metallopeptidase"/>
</dbReference>
<evidence type="ECO:0000256" key="1">
    <source>
        <dbReference type="SAM" id="MobiDB-lite"/>
    </source>
</evidence>
<dbReference type="PANTHER" id="PTHR30399:SF1">
    <property type="entry name" value="UTP PYROPHOSPHATASE"/>
    <property type="match status" value="1"/>
</dbReference>
<sequence length="278" mass="30117">MTRANTSPKPSSGPVRERPARRRPPFDAAGAAALAAARLPRPMPVAVRENARAKNVVLRLIPGQGLVVTMPVGLPPARLAEAIGARSEWIAATWDRLAAEGRPLEPGLTAPRPENIVLTAFGRQWDVAYAARDRDGCLLTARGPRSLLVSGAVDDMAAVAGVLTLFCRDRGGALLKEALAQVSQETGLPYTGATIRAQRTRWGSCTARGRISLNFTLAFLPWELCRLVLVHELCHTRELNHSARFWALVEEHVPGCRELDAKLAAARHYLPAWLGAAR</sequence>